<organism evidence="2 3">
    <name type="scientific">Plutella xylostella</name>
    <name type="common">Diamondback moth</name>
    <name type="synonym">Plutella maculipennis</name>
    <dbReference type="NCBI Taxonomy" id="51655"/>
    <lineage>
        <taxon>Eukaryota</taxon>
        <taxon>Metazoa</taxon>
        <taxon>Ecdysozoa</taxon>
        <taxon>Arthropoda</taxon>
        <taxon>Hexapoda</taxon>
        <taxon>Insecta</taxon>
        <taxon>Pterygota</taxon>
        <taxon>Neoptera</taxon>
        <taxon>Endopterygota</taxon>
        <taxon>Lepidoptera</taxon>
        <taxon>Glossata</taxon>
        <taxon>Ditrysia</taxon>
        <taxon>Yponomeutoidea</taxon>
        <taxon>Plutellidae</taxon>
        <taxon>Plutella</taxon>
    </lineage>
</organism>
<dbReference type="Proteomes" id="UP000823941">
    <property type="component" value="Chromosome 3"/>
</dbReference>
<reference evidence="2 3" key="1">
    <citation type="submission" date="2021-06" db="EMBL/GenBank/DDBJ databases">
        <title>A haploid diamondback moth (Plutella xylostella L.) genome assembly resolves 31 chromosomes and identifies a diamide resistance mutation.</title>
        <authorList>
            <person name="Ward C.M."/>
            <person name="Perry K.D."/>
            <person name="Baker G."/>
            <person name="Powis K."/>
            <person name="Heckel D.G."/>
            <person name="Baxter S.W."/>
        </authorList>
    </citation>
    <scope>NUCLEOTIDE SEQUENCE [LARGE SCALE GENOMIC DNA]</scope>
    <source>
        <strain evidence="2 3">LV</strain>
        <tissue evidence="2">Single pupa</tissue>
    </source>
</reference>
<sequence length="377" mass="42757">MIDFASSLFTAKREYIQKLHSISKKALNNTLTFRENSKKPVGTKRRAKEILEDGWNTYNISMEEIVRNRLKELRSLLQDDNAISFSEDRMDTIIVEFRPLKEAINDSAKELHERLGNLDPNLKAIENTDECPSFVVCSEDLQNFLLDFYKSLLETTNAALQPYEAMYSGYVSPKGDVGKQVVEEVKMAKIAIKSEIAKIYEKAVNSFQLSKNKNRNENTGIIKEFILETIKQVKEAIPETIKKVKSSRLRASLQHKIANDMYMSVGSQLDSVGNLLKKDICTIFTTTSCISRISTKRTMDEEKEGVYVIFAPSNGTDVPMRSVEDSERLYTINLDDYTNVIVTRTSKNPNGSVRRRTTNPNRSITPNLKCSAESASC</sequence>
<comment type="caution">
    <text evidence="2">The sequence shown here is derived from an EMBL/GenBank/DDBJ whole genome shotgun (WGS) entry which is preliminary data.</text>
</comment>
<evidence type="ECO:0000313" key="3">
    <source>
        <dbReference type="Proteomes" id="UP000823941"/>
    </source>
</evidence>
<name>A0ABQ7R589_PLUXY</name>
<dbReference type="EMBL" id="JAHIBW010000003">
    <property type="protein sequence ID" value="KAG7312450.1"/>
    <property type="molecule type" value="Genomic_DNA"/>
</dbReference>
<keyword evidence="3" id="KW-1185">Reference proteome</keyword>
<evidence type="ECO:0000313" key="2">
    <source>
        <dbReference type="EMBL" id="KAG7312450.1"/>
    </source>
</evidence>
<gene>
    <name evidence="2" type="ORF">JYU34_001953</name>
</gene>
<protein>
    <submittedName>
        <fullName evidence="2">Uncharacterized protein</fullName>
    </submittedName>
</protein>
<accession>A0ABQ7R589</accession>
<feature type="region of interest" description="Disordered" evidence="1">
    <location>
        <begin position="345"/>
        <end position="365"/>
    </location>
</feature>
<evidence type="ECO:0000256" key="1">
    <source>
        <dbReference type="SAM" id="MobiDB-lite"/>
    </source>
</evidence>
<proteinExistence type="predicted"/>